<proteinExistence type="predicted"/>
<keyword evidence="1" id="KW-0472">Membrane</keyword>
<name>A0A8W8LBG9_MAGGI</name>
<keyword evidence="1" id="KW-0812">Transmembrane</keyword>
<keyword evidence="2" id="KW-0732">Signal</keyword>
<evidence type="ECO:0000313" key="4">
    <source>
        <dbReference type="Proteomes" id="UP000005408"/>
    </source>
</evidence>
<organism evidence="3 4">
    <name type="scientific">Magallana gigas</name>
    <name type="common">Pacific oyster</name>
    <name type="synonym">Crassostrea gigas</name>
    <dbReference type="NCBI Taxonomy" id="29159"/>
    <lineage>
        <taxon>Eukaryota</taxon>
        <taxon>Metazoa</taxon>
        <taxon>Spiralia</taxon>
        <taxon>Lophotrochozoa</taxon>
        <taxon>Mollusca</taxon>
        <taxon>Bivalvia</taxon>
        <taxon>Autobranchia</taxon>
        <taxon>Pteriomorphia</taxon>
        <taxon>Ostreida</taxon>
        <taxon>Ostreoidea</taxon>
        <taxon>Ostreidae</taxon>
        <taxon>Magallana</taxon>
    </lineage>
</organism>
<dbReference type="OMA" id="NDNATFR"/>
<protein>
    <submittedName>
        <fullName evidence="3">Uncharacterized protein</fullName>
    </submittedName>
</protein>
<evidence type="ECO:0000256" key="1">
    <source>
        <dbReference type="SAM" id="Phobius"/>
    </source>
</evidence>
<reference evidence="3" key="1">
    <citation type="submission" date="2022-08" db="UniProtKB">
        <authorList>
            <consortium name="EnsemblMetazoa"/>
        </authorList>
    </citation>
    <scope>IDENTIFICATION</scope>
    <source>
        <strain evidence="3">05x7-T-G4-1.051#20</strain>
    </source>
</reference>
<accession>A0A8W8LBG9</accession>
<feature type="signal peptide" evidence="2">
    <location>
        <begin position="1"/>
        <end position="21"/>
    </location>
</feature>
<keyword evidence="1" id="KW-1133">Transmembrane helix</keyword>
<evidence type="ECO:0000256" key="2">
    <source>
        <dbReference type="SAM" id="SignalP"/>
    </source>
</evidence>
<dbReference type="Proteomes" id="UP000005408">
    <property type="component" value="Unassembled WGS sequence"/>
</dbReference>
<feature type="transmembrane region" description="Helical" evidence="1">
    <location>
        <begin position="132"/>
        <end position="157"/>
    </location>
</feature>
<keyword evidence="4" id="KW-1185">Reference proteome</keyword>
<evidence type="ECO:0000313" key="3">
    <source>
        <dbReference type="EnsemblMetazoa" id="G27315.1:cds"/>
    </source>
</evidence>
<dbReference type="AlphaFoldDB" id="A0A8W8LBG9"/>
<dbReference type="EnsemblMetazoa" id="G27315.1">
    <property type="protein sequence ID" value="G27315.1:cds"/>
    <property type="gene ID" value="G27315"/>
</dbReference>
<sequence length="207" mass="23761">MELFLSSIFTCVSFLVVSTAGVNVNVTTVGCTVFIQWNKETHSEVYIDIRNAKDKDHLGIETSRGRFTYADVQPGQSYNITWTPIRIINNTRVREWTLKEENYVLIPRDCNIQTSSSEISTPKTDSNGFYTVYFWVSVFAFPVVIGAVIVLTYLHIIRKFEGTKRRKQNDPQSARSAGVNVKSTFYSNNTPHYYDEVQYSLAQEIER</sequence>
<feature type="chain" id="PRO_5036491304" evidence="2">
    <location>
        <begin position="22"/>
        <end position="207"/>
    </location>
</feature>